<dbReference type="EC" id="2.8.2.-" evidence="3"/>
<dbReference type="InterPro" id="IPR027417">
    <property type="entry name" value="P-loop_NTPase"/>
</dbReference>
<organism evidence="5 6">
    <name type="scientific">Actinidia rufa</name>
    <dbReference type="NCBI Taxonomy" id="165716"/>
    <lineage>
        <taxon>Eukaryota</taxon>
        <taxon>Viridiplantae</taxon>
        <taxon>Streptophyta</taxon>
        <taxon>Embryophyta</taxon>
        <taxon>Tracheophyta</taxon>
        <taxon>Spermatophyta</taxon>
        <taxon>Magnoliopsida</taxon>
        <taxon>eudicotyledons</taxon>
        <taxon>Gunneridae</taxon>
        <taxon>Pentapetalae</taxon>
        <taxon>asterids</taxon>
        <taxon>Ericales</taxon>
        <taxon>Actinidiaceae</taxon>
        <taxon>Actinidia</taxon>
    </lineage>
</organism>
<comment type="caution">
    <text evidence="5">The sequence shown here is derived from an EMBL/GenBank/DDBJ whole genome shotgun (WGS) entry which is preliminary data.</text>
</comment>
<evidence type="ECO:0000256" key="3">
    <source>
        <dbReference type="RuleBase" id="RU361155"/>
    </source>
</evidence>
<keyword evidence="6" id="KW-1185">Reference proteome</keyword>
<evidence type="ECO:0000256" key="1">
    <source>
        <dbReference type="ARBA" id="ARBA00005771"/>
    </source>
</evidence>
<name>A0A7J0D9V5_9ERIC</name>
<protein>
    <recommendedName>
        <fullName evidence="3">Sulfotransferase</fullName>
        <ecNumber evidence="3">2.8.2.-</ecNumber>
    </recommendedName>
</protein>
<evidence type="ECO:0000259" key="4">
    <source>
        <dbReference type="Pfam" id="PF00685"/>
    </source>
</evidence>
<accession>A0A7J0D9V5</accession>
<comment type="similarity">
    <text evidence="1 3">Belongs to the sulfotransferase 1 family.</text>
</comment>
<dbReference type="InterPro" id="IPR000863">
    <property type="entry name" value="Sulfotransferase_dom"/>
</dbReference>
<evidence type="ECO:0000313" key="6">
    <source>
        <dbReference type="Proteomes" id="UP000585474"/>
    </source>
</evidence>
<dbReference type="GO" id="GO:0008146">
    <property type="term" value="F:sulfotransferase activity"/>
    <property type="evidence" value="ECO:0007669"/>
    <property type="project" value="InterPro"/>
</dbReference>
<dbReference type="EMBL" id="BJWL01000095">
    <property type="protein sequence ID" value="GFS29665.1"/>
    <property type="molecule type" value="Genomic_DNA"/>
</dbReference>
<reference evidence="6" key="1">
    <citation type="submission" date="2019-07" db="EMBL/GenBank/DDBJ databases">
        <title>De Novo Assembly of kiwifruit Actinidia rufa.</title>
        <authorList>
            <person name="Sugita-Konishi S."/>
            <person name="Sato K."/>
            <person name="Mori E."/>
            <person name="Abe Y."/>
            <person name="Kisaki G."/>
            <person name="Hamano K."/>
            <person name="Suezawa K."/>
            <person name="Otani M."/>
            <person name="Fukuda T."/>
            <person name="Manabe T."/>
            <person name="Gomi K."/>
            <person name="Tabuchi M."/>
            <person name="Akimitsu K."/>
            <person name="Kataoka I."/>
        </authorList>
    </citation>
    <scope>NUCLEOTIDE SEQUENCE [LARGE SCALE GENOMIC DNA]</scope>
    <source>
        <strain evidence="6">cv. Fuchu</strain>
    </source>
</reference>
<dbReference type="PANTHER" id="PTHR11783">
    <property type="entry name" value="SULFOTRANSFERASE SULT"/>
    <property type="match status" value="1"/>
</dbReference>
<keyword evidence="2 3" id="KW-0808">Transferase</keyword>
<dbReference type="Gene3D" id="3.40.50.300">
    <property type="entry name" value="P-loop containing nucleotide triphosphate hydrolases"/>
    <property type="match status" value="1"/>
</dbReference>
<proteinExistence type="inferred from homology"/>
<feature type="domain" description="Sulfotransferase" evidence="4">
    <location>
        <begin position="85"/>
        <end position="241"/>
    </location>
</feature>
<dbReference type="AlphaFoldDB" id="A0A7J0D9V5"/>
<dbReference type="OrthoDB" id="205623at2759"/>
<sequence>MNTSSSFSLFQRERVEDSPSRLFPKLLVPTQGDPGHNLIPEILPSTRHPLHTCCNPRMRHHLVESLGLVIVNRHRFPVGSKNHPLLTSPLLTSNPRDLVPFLEYKVYANAHHQVPDLSKAFQDPRAHGIAGQLRNQDYGVPSCVSLRNPWDNFVCLAFPRQGLVRPQSLGPLSMEEAFDMYWRGVLVYGPYWEPMLEYWKESKERPDKVLFLKYEEMKEDTSYYVTRLAEFLGYPFSFEEKDGVLE</sequence>
<evidence type="ECO:0000313" key="5">
    <source>
        <dbReference type="EMBL" id="GFS29665.1"/>
    </source>
</evidence>
<dbReference type="SUPFAM" id="SSF52540">
    <property type="entry name" value="P-loop containing nucleoside triphosphate hydrolases"/>
    <property type="match status" value="1"/>
</dbReference>
<evidence type="ECO:0000256" key="2">
    <source>
        <dbReference type="ARBA" id="ARBA00022679"/>
    </source>
</evidence>
<dbReference type="Pfam" id="PF00685">
    <property type="entry name" value="Sulfotransfer_1"/>
    <property type="match status" value="1"/>
</dbReference>
<dbReference type="Proteomes" id="UP000585474">
    <property type="component" value="Unassembled WGS sequence"/>
</dbReference>
<gene>
    <name evidence="5" type="ORF">Acr_00g0007720</name>
</gene>